<protein>
    <submittedName>
        <fullName evidence="3">Serine/threonine-protein kinase StkP</fullName>
        <ecNumber evidence="3">2.7.11.1</ecNumber>
    </submittedName>
</protein>
<reference evidence="3 4" key="1">
    <citation type="submission" date="2018-03" db="EMBL/GenBank/DDBJ databases">
        <title>Draft Genome Sequences of the Obligatory Marine Myxobacteria Enhygromyxa salina SWB005.</title>
        <authorList>
            <person name="Poehlein A."/>
            <person name="Moghaddam J.A."/>
            <person name="Harms H."/>
            <person name="Alanjari M."/>
            <person name="Koenig G.M."/>
            <person name="Daniel R."/>
            <person name="Schaeberle T.F."/>
        </authorList>
    </citation>
    <scope>NUCLEOTIDE SEQUENCE [LARGE SCALE GENOMIC DNA]</scope>
    <source>
        <strain evidence="3 4">SWB005</strain>
    </source>
</reference>
<keyword evidence="4" id="KW-1185">Reference proteome</keyword>
<sequence>MGLAAAPGLREAMQEIPSDLGVAIRAGDCVLWTGAGIGALAERPGWAEVLRELVADTDEGPRAELEALLDAGERLTVLDWLRRHRGSDALEAALTAAVDEDQTLPEPLRPLGQLRWRGCLAAAYPDLHARAREAAGHERPRISRDASKGMPGDYVLHTPGSEELVRDHDLRELVEEVKRSATLVLLGFELGDPDLRQILTILAKIPATASTHYLYVANPSSVEAEQIREHSGVEVCELPEGGVAALLSALATASEGEPLESRAADKLAAIELSRVLRPVPPRVDLGVDAAFGVDPHEVDRLVASLPGGIESVPNRDLLRLGSVWLAHARVSGKTQSRWHKRARKAFQQVVTHDAEARDQRLARFNLALLALVEGDEAAARTGLEAAAEQDRNLALVSPRFALETVRGRVGSRIWLECHDRASDNALVAMEVGTLGRAVSPDERRRFIDEVGILAEIDHPALVRVRGGVAEGRVFGVIMEPDQGVPLSRLLEQTADPLPLDKAFEIIGPLMEVIGLAHAKGLVHRSPHPRHVLITQDGAKLRGFGFLPLVSWARPAIVRENHGYGAPELLVGAVPSPASDTYALAAMLYRCITGALPLGSVPAPSSLVQGIDQRVDALLTEAMHPDPSRRPDPKTLRTEIATILTTPHKFDQVEAKVVEQPVAAPATPGAPVRIVEPEDPNDLDAWKWILDQKPAHLPAREAIGRIEREARAAQRWDRVADVLEIRARISQAESEKIVLLRELAEISERHLDAPGTALDAILQLVDAISVNAQLPLVDDLLRLAEVTGRWATVAEKLRSVGRRIPQADAQLQILARAAQIYLEQVGELDRAIAVYEDALDLEPENLDLQRAALVAYRKADRPAELATGLLTIAELETGPVRHEALIEAAQILGELGEHDGALEAVEHVRAEDPDNARALEASERWARELERWDILAEVLPARAEGNLDDAEASALRKEAAEIMVERNDDEAGAIVQYRRLIERDRSDLATAEALASLLRPKAEGDSGEAASAREGLIDALSVLTEVVDDSGRRAELLAEAASLLDREADGGERAADCRERIVATLPVDHALVLDAVAGLIRYYRSEGALERLAELLERRAKVVALPDAARVEAYEQLHELVSGPLDDPERERAALEGLVELDPSEGRWRDLLIERLADAGDQERAEQLLRERIADAESPADRASMLVTVARMRERAGELEEAEARVREALELDESASRGWALLREILDQRQRPLEALDAQIRAAQTSSDPREKVRELFAAAKTWVETLNKPDRALPLIREVVELDPHHQGATGMLVERLVERGELDEAWPHAERWVSQTRAANPDDRELNAQVHALAGRCALAVHDKAAARELLRDAKQFDPRNREVGRALADLELESESWEAALKAYQGLAIQGGDEVGPRDQAELYLRMGQARHGMGEAGKALQMIDRALDLDPTYVDAARFLVEIVDGPARKVEACERLIGVLAAELAELDDEDDRREARASELLDLRLELATTLADELNRPDEAVAQMRAVLESRPDDLSLLHRALDLYSNAEQWSEAIGVLDRLAELQDHGPIQAKYRYAAASLMRANKLDATGGVVRARLIGVLEADPLHDKAFNAVRESLEEVGDWRELSKVLRGRLKATPEDAVEERIELLDSIAALYEQRLDDPRTAMLAYEQAIALARTLGAGEDDEGQTARRNKVIGLSVQLGDDALDKGIGQVQTLIRDNPLDYDSYHRLVELYLKAEQRDAAICVSRTLRFLKQADEAELELAAEPGDSYQPPRGSISRKLWRDALLPSHTSSRLSDLYGLLWPVIAAREGLTHASVGVERSQRETVTMQATGLTRWVAYMSQVIDMPPPDFYLRKGEAGGFRVTALGDAKGVYPTLLAGDEALARQPDAAIAFRAGRAIARVHPHLIGAALLPSSSSLRDAIYGAVGLTQPKVAIPKEQREAARGWAEAIKKMLPPSRLDDLRKAVAKVIERGGADTKSWLRGCDHAAARAGFLVCDSIDTAARVILQGGVGVSADGRELIKGLIAFSVSGPYLELRRSLKLS</sequence>
<evidence type="ECO:0000256" key="1">
    <source>
        <dbReference type="PROSITE-ProRule" id="PRU00339"/>
    </source>
</evidence>
<dbReference type="SMART" id="SM00220">
    <property type="entry name" value="S_TKc"/>
    <property type="match status" value="1"/>
</dbReference>
<dbReference type="PANTHER" id="PTHR12558:SF13">
    <property type="entry name" value="CELL DIVISION CYCLE PROTEIN 27 HOMOLOG"/>
    <property type="match status" value="1"/>
</dbReference>
<feature type="repeat" description="TPR" evidence="1">
    <location>
        <begin position="1404"/>
        <end position="1437"/>
    </location>
</feature>
<accession>A0A2S9YCC8</accession>
<dbReference type="PROSITE" id="PS50293">
    <property type="entry name" value="TPR_REGION"/>
    <property type="match status" value="1"/>
</dbReference>
<dbReference type="Proteomes" id="UP000237968">
    <property type="component" value="Unassembled WGS sequence"/>
</dbReference>
<organism evidence="3 4">
    <name type="scientific">Enhygromyxa salina</name>
    <dbReference type="NCBI Taxonomy" id="215803"/>
    <lineage>
        <taxon>Bacteria</taxon>
        <taxon>Pseudomonadati</taxon>
        <taxon>Myxococcota</taxon>
        <taxon>Polyangia</taxon>
        <taxon>Nannocystales</taxon>
        <taxon>Nannocystaceae</taxon>
        <taxon>Enhygromyxa</taxon>
    </lineage>
</organism>
<dbReference type="InterPro" id="IPR019734">
    <property type="entry name" value="TPR_rpt"/>
</dbReference>
<evidence type="ECO:0000313" key="4">
    <source>
        <dbReference type="Proteomes" id="UP000237968"/>
    </source>
</evidence>
<dbReference type="GO" id="GO:0004674">
    <property type="term" value="F:protein serine/threonine kinase activity"/>
    <property type="evidence" value="ECO:0007669"/>
    <property type="project" value="UniProtKB-EC"/>
</dbReference>
<dbReference type="PROSITE" id="PS50011">
    <property type="entry name" value="PROTEIN_KINASE_DOM"/>
    <property type="match status" value="1"/>
</dbReference>
<dbReference type="InterPro" id="IPR000719">
    <property type="entry name" value="Prot_kinase_dom"/>
</dbReference>
<dbReference type="PROSITE" id="PS50005">
    <property type="entry name" value="TPR"/>
    <property type="match status" value="1"/>
</dbReference>
<dbReference type="GO" id="GO:0005524">
    <property type="term" value="F:ATP binding"/>
    <property type="evidence" value="ECO:0007669"/>
    <property type="project" value="InterPro"/>
</dbReference>
<dbReference type="Gene3D" id="1.25.40.10">
    <property type="entry name" value="Tetratricopeptide repeat domain"/>
    <property type="match status" value="4"/>
</dbReference>
<dbReference type="EMBL" id="PVNK01000112">
    <property type="protein sequence ID" value="PRQ02770.1"/>
    <property type="molecule type" value="Genomic_DNA"/>
</dbReference>
<proteinExistence type="predicted"/>
<feature type="domain" description="Protein kinase" evidence="2">
    <location>
        <begin position="400"/>
        <end position="650"/>
    </location>
</feature>
<dbReference type="PANTHER" id="PTHR12558">
    <property type="entry name" value="CELL DIVISION CYCLE 16,23,27"/>
    <property type="match status" value="1"/>
</dbReference>
<evidence type="ECO:0000259" key="2">
    <source>
        <dbReference type="PROSITE" id="PS50011"/>
    </source>
</evidence>
<dbReference type="SMART" id="SM00028">
    <property type="entry name" value="TPR"/>
    <property type="match status" value="7"/>
</dbReference>
<evidence type="ECO:0000313" key="3">
    <source>
        <dbReference type="EMBL" id="PRQ02770.1"/>
    </source>
</evidence>
<name>A0A2S9YCC8_9BACT</name>
<dbReference type="EC" id="2.7.11.1" evidence="3"/>
<dbReference type="InterPro" id="IPR011990">
    <property type="entry name" value="TPR-like_helical_dom_sf"/>
</dbReference>
<keyword evidence="3" id="KW-0808">Transferase</keyword>
<dbReference type="SUPFAM" id="SSF48452">
    <property type="entry name" value="TPR-like"/>
    <property type="match status" value="4"/>
</dbReference>
<keyword evidence="1" id="KW-0802">TPR repeat</keyword>
<dbReference type="SUPFAM" id="SSF56112">
    <property type="entry name" value="Protein kinase-like (PK-like)"/>
    <property type="match status" value="1"/>
</dbReference>
<gene>
    <name evidence="3" type="primary">stkP_8</name>
    <name evidence="3" type="ORF">ENSA5_21230</name>
</gene>
<keyword evidence="3" id="KW-0418">Kinase</keyword>
<dbReference type="Pfam" id="PF00069">
    <property type="entry name" value="Pkinase"/>
    <property type="match status" value="1"/>
</dbReference>
<dbReference type="Pfam" id="PF13181">
    <property type="entry name" value="TPR_8"/>
    <property type="match status" value="2"/>
</dbReference>
<dbReference type="Gene3D" id="1.10.510.10">
    <property type="entry name" value="Transferase(Phosphotransferase) domain 1"/>
    <property type="match status" value="1"/>
</dbReference>
<dbReference type="InterPro" id="IPR011009">
    <property type="entry name" value="Kinase-like_dom_sf"/>
</dbReference>
<comment type="caution">
    <text evidence="3">The sequence shown here is derived from an EMBL/GenBank/DDBJ whole genome shotgun (WGS) entry which is preliminary data.</text>
</comment>